<dbReference type="AlphaFoldDB" id="A0A1X7HD89"/>
<name>A0A1X7HD89_9BACL</name>
<dbReference type="STRING" id="1313296.SAMN05661091_2457"/>
<reference evidence="1 2" key="1">
    <citation type="submission" date="2017-04" db="EMBL/GenBank/DDBJ databases">
        <authorList>
            <person name="Afonso C.L."/>
            <person name="Miller P.J."/>
            <person name="Scott M.A."/>
            <person name="Spackman E."/>
            <person name="Goraichik I."/>
            <person name="Dimitrov K.M."/>
            <person name="Suarez D.L."/>
            <person name="Swayne D.E."/>
        </authorList>
    </citation>
    <scope>NUCLEOTIDE SEQUENCE [LARGE SCALE GENOMIC DNA]</scope>
    <source>
        <strain evidence="1 2">N3/975</strain>
    </source>
</reference>
<proteinExistence type="predicted"/>
<gene>
    <name evidence="1" type="ORF">SAMN05661091_2457</name>
</gene>
<organism evidence="1 2">
    <name type="scientific">Paenibacillus uliginis N3/975</name>
    <dbReference type="NCBI Taxonomy" id="1313296"/>
    <lineage>
        <taxon>Bacteria</taxon>
        <taxon>Bacillati</taxon>
        <taxon>Bacillota</taxon>
        <taxon>Bacilli</taxon>
        <taxon>Bacillales</taxon>
        <taxon>Paenibacillaceae</taxon>
        <taxon>Paenibacillus</taxon>
    </lineage>
</organism>
<evidence type="ECO:0000313" key="1">
    <source>
        <dbReference type="EMBL" id="SMF83798.1"/>
    </source>
</evidence>
<dbReference type="Proteomes" id="UP000192940">
    <property type="component" value="Chromosome I"/>
</dbReference>
<evidence type="ECO:0000313" key="2">
    <source>
        <dbReference type="Proteomes" id="UP000192940"/>
    </source>
</evidence>
<protein>
    <submittedName>
        <fullName evidence="1">Uncharacterized protein</fullName>
    </submittedName>
</protein>
<keyword evidence="2" id="KW-1185">Reference proteome</keyword>
<dbReference type="RefSeq" id="WP_208919417.1">
    <property type="nucleotide sequence ID" value="NZ_LT840184.1"/>
</dbReference>
<accession>A0A1X7HD89</accession>
<dbReference type="EMBL" id="LT840184">
    <property type="protein sequence ID" value="SMF83798.1"/>
    <property type="molecule type" value="Genomic_DNA"/>
</dbReference>
<sequence length="118" mass="14000">MSNLNEKQSKFLEELVSIKEHYVDFSLLSLNKDLKLNWSSYPKEYIKLGEHINTEEQVRDFRFIQNELVDEIIYRILEVVDGYGNLDFEIDLIDKETKESLKAGIQLHDQYATRISEK</sequence>